<protein>
    <submittedName>
        <fullName evidence="3">BON domain-containing protein</fullName>
    </submittedName>
</protein>
<feature type="domain" description="BON" evidence="2">
    <location>
        <begin position="51"/>
        <end position="119"/>
    </location>
</feature>
<accession>A0ABZ0WPI4</accession>
<feature type="signal peptide" evidence="1">
    <location>
        <begin position="1"/>
        <end position="22"/>
    </location>
</feature>
<reference evidence="3 4" key="1">
    <citation type="submission" date="2023-12" db="EMBL/GenBank/DDBJ databases">
        <title>Genome sequencing and assembly of bacterial species from a model synthetic community.</title>
        <authorList>
            <person name="Hogle S.L."/>
        </authorList>
    </citation>
    <scope>NUCLEOTIDE SEQUENCE [LARGE SCALE GENOMIC DNA]</scope>
    <source>
        <strain evidence="3 4">HAMBI 2494</strain>
    </source>
</reference>
<proteinExistence type="predicted"/>
<dbReference type="PANTHER" id="PTHR34606">
    <property type="entry name" value="BON DOMAIN-CONTAINING PROTEIN"/>
    <property type="match status" value="1"/>
</dbReference>
<evidence type="ECO:0000313" key="3">
    <source>
        <dbReference type="EMBL" id="WQD79241.1"/>
    </source>
</evidence>
<keyword evidence="4" id="KW-1185">Reference proteome</keyword>
<dbReference type="Pfam" id="PF04972">
    <property type="entry name" value="BON"/>
    <property type="match status" value="1"/>
</dbReference>
<dbReference type="PANTHER" id="PTHR34606:SF15">
    <property type="entry name" value="BON DOMAIN-CONTAINING PROTEIN"/>
    <property type="match status" value="1"/>
</dbReference>
<dbReference type="EMBL" id="CP139965">
    <property type="protein sequence ID" value="WQD79241.1"/>
    <property type="molecule type" value="Genomic_DNA"/>
</dbReference>
<dbReference type="Proteomes" id="UP001325479">
    <property type="component" value="Chromosome"/>
</dbReference>
<evidence type="ECO:0000256" key="1">
    <source>
        <dbReference type="SAM" id="SignalP"/>
    </source>
</evidence>
<organism evidence="3 4">
    <name type="scientific">Paraburkholderia kururiensis</name>
    <dbReference type="NCBI Taxonomy" id="984307"/>
    <lineage>
        <taxon>Bacteria</taxon>
        <taxon>Pseudomonadati</taxon>
        <taxon>Pseudomonadota</taxon>
        <taxon>Betaproteobacteria</taxon>
        <taxon>Burkholderiales</taxon>
        <taxon>Burkholderiaceae</taxon>
        <taxon>Paraburkholderia</taxon>
    </lineage>
</organism>
<dbReference type="PROSITE" id="PS50914">
    <property type="entry name" value="BON"/>
    <property type="match status" value="1"/>
</dbReference>
<feature type="chain" id="PRO_5047550030" evidence="1">
    <location>
        <begin position="23"/>
        <end position="122"/>
    </location>
</feature>
<name>A0ABZ0WPI4_9BURK</name>
<dbReference type="RefSeq" id="WP_114815245.1">
    <property type="nucleotide sequence ID" value="NZ_CP139965.1"/>
</dbReference>
<keyword evidence="1" id="KW-0732">Signal</keyword>
<sequence>MKKFWMTLAAAAVATTGIAAHADETGYAPPVENHAAHPSSAAVARKAMRKADRKLSSAVRKAIVKGGNVDTAHLTVLARDGKVTLTGTVPEEGQIALATQRAQGVSGVTDVTSRLTVGSPGH</sequence>
<dbReference type="InterPro" id="IPR051686">
    <property type="entry name" value="Lipoprotein_DolP"/>
</dbReference>
<dbReference type="Gene3D" id="3.30.1340.30">
    <property type="match status" value="1"/>
</dbReference>
<dbReference type="InterPro" id="IPR007055">
    <property type="entry name" value="BON_dom"/>
</dbReference>
<gene>
    <name evidence="3" type="ORF">U0042_05935</name>
</gene>
<evidence type="ECO:0000313" key="4">
    <source>
        <dbReference type="Proteomes" id="UP001325479"/>
    </source>
</evidence>
<evidence type="ECO:0000259" key="2">
    <source>
        <dbReference type="PROSITE" id="PS50914"/>
    </source>
</evidence>